<evidence type="ECO:0000256" key="3">
    <source>
        <dbReference type="ARBA" id="ARBA00022692"/>
    </source>
</evidence>
<dbReference type="GO" id="GO:0005886">
    <property type="term" value="C:plasma membrane"/>
    <property type="evidence" value="ECO:0007669"/>
    <property type="project" value="UniProtKB-ARBA"/>
</dbReference>
<dbReference type="PANTHER" id="PTHR43327">
    <property type="entry name" value="STOMATIN-LIKE PROTEIN 2, MITOCHONDRIAL"/>
    <property type="match status" value="1"/>
</dbReference>
<evidence type="ECO:0000313" key="7">
    <source>
        <dbReference type="EMBL" id="MYG37560.1"/>
    </source>
</evidence>
<dbReference type="PANTHER" id="PTHR43327:SF10">
    <property type="entry name" value="STOMATIN-LIKE PROTEIN 2, MITOCHONDRIAL"/>
    <property type="match status" value="1"/>
</dbReference>
<keyword evidence="4" id="KW-1133">Transmembrane helix</keyword>
<dbReference type="PRINTS" id="PR00721">
    <property type="entry name" value="STOMATIN"/>
</dbReference>
<comment type="subcellular location">
    <subcellularLocation>
        <location evidence="1">Membrane</location>
        <topology evidence="1">Single-pass membrane protein</topology>
    </subcellularLocation>
</comment>
<dbReference type="EMBL" id="VYDO01000030">
    <property type="protein sequence ID" value="MYG37560.1"/>
    <property type="molecule type" value="Genomic_DNA"/>
</dbReference>
<name>A0A6B1F2G2_9SYNE</name>
<dbReference type="GO" id="GO:0098552">
    <property type="term" value="C:side of membrane"/>
    <property type="evidence" value="ECO:0007669"/>
    <property type="project" value="UniProtKB-ARBA"/>
</dbReference>
<keyword evidence="3" id="KW-0812">Transmembrane</keyword>
<comment type="caution">
    <text evidence="7">The sequence shown here is derived from an EMBL/GenBank/DDBJ whole genome shotgun (WGS) entry which is preliminary data.</text>
</comment>
<dbReference type="InterPro" id="IPR001107">
    <property type="entry name" value="Band_7"/>
</dbReference>
<dbReference type="InterPro" id="IPR036013">
    <property type="entry name" value="Band_7/SPFH_dom_sf"/>
</dbReference>
<sequence length="328" mass="35641">MNPLAFLAYLPLALAAVIGLSNVRITRQGRSVLVERLGTYTRTLEPGFTLLAPFVDMPVSDQSLKERVLDVPPQGCITKDNVKISVDAVVYWQIIDHYKSHYAVADLKSALVNLVLTQIRSEVGRMDLDETFSARQEVNEHLLRELDGATDPWGIKVTRVELRDILPSAGVAAAMEKQMTAERNKRATVLNSEAEKESAINVARGRAEALVLDAEAKARNVVLDAEARAQEQKLLAEAQGQATVIDAEARAQEQKLLAEAKAEATARLAAVLQEHPPAAEVLRLQTAKDWMIAVEAGLADSKAGSVLMLDPQSPASLLAALKSLQQKS</sequence>
<evidence type="ECO:0000256" key="2">
    <source>
        <dbReference type="ARBA" id="ARBA00008164"/>
    </source>
</evidence>
<dbReference type="SMART" id="SM00244">
    <property type="entry name" value="PHB"/>
    <property type="match status" value="1"/>
</dbReference>
<dbReference type="SUPFAM" id="SSF117892">
    <property type="entry name" value="Band 7/SPFH domain"/>
    <property type="match status" value="1"/>
</dbReference>
<dbReference type="CDD" id="cd08829">
    <property type="entry name" value="SPFH_paraslipin"/>
    <property type="match status" value="1"/>
</dbReference>
<evidence type="ECO:0000256" key="4">
    <source>
        <dbReference type="ARBA" id="ARBA00022989"/>
    </source>
</evidence>
<dbReference type="InterPro" id="IPR050710">
    <property type="entry name" value="Band7/mec-2_domain"/>
</dbReference>
<dbReference type="FunFam" id="3.30.479.30:FF:000004">
    <property type="entry name" value="Putative membrane protease family, stomatin"/>
    <property type="match status" value="1"/>
</dbReference>
<dbReference type="InterPro" id="IPR018080">
    <property type="entry name" value="Band_7/stomatin-like_CS"/>
</dbReference>
<accession>A0A6B1F2G2</accession>
<evidence type="ECO:0000256" key="5">
    <source>
        <dbReference type="ARBA" id="ARBA00023136"/>
    </source>
</evidence>
<evidence type="ECO:0000256" key="1">
    <source>
        <dbReference type="ARBA" id="ARBA00004167"/>
    </source>
</evidence>
<feature type="domain" description="Band 7" evidence="6">
    <location>
        <begin position="21"/>
        <end position="179"/>
    </location>
</feature>
<dbReference type="Pfam" id="PF01145">
    <property type="entry name" value="Band_7"/>
    <property type="match status" value="1"/>
</dbReference>
<dbReference type="PROSITE" id="PS01270">
    <property type="entry name" value="BAND_7"/>
    <property type="match status" value="1"/>
</dbReference>
<comment type="similarity">
    <text evidence="2">Belongs to the band 7/mec-2 family.</text>
</comment>
<protein>
    <submittedName>
        <fullName evidence="7">Paraslipin</fullName>
    </submittedName>
</protein>
<dbReference type="AlphaFoldDB" id="A0A6B1F2G2"/>
<dbReference type="Gene3D" id="3.30.479.30">
    <property type="entry name" value="Band 7 domain"/>
    <property type="match status" value="1"/>
</dbReference>
<gene>
    <name evidence="7" type="ORF">F4162_00710</name>
</gene>
<keyword evidence="5" id="KW-0472">Membrane</keyword>
<reference evidence="7" key="1">
    <citation type="submission" date="2019-09" db="EMBL/GenBank/DDBJ databases">
        <title>Characterisation of the sponge microbiome using genome-centric metagenomics.</title>
        <authorList>
            <person name="Engelberts J.P."/>
            <person name="Robbins S.J."/>
            <person name="De Goeij J.M."/>
            <person name="Aranda M."/>
            <person name="Bell S.C."/>
            <person name="Webster N.S."/>
        </authorList>
    </citation>
    <scope>NUCLEOTIDE SEQUENCE</scope>
    <source>
        <strain evidence="7">SB0676_bin_10</strain>
    </source>
</reference>
<dbReference type="InterPro" id="IPR001972">
    <property type="entry name" value="Stomatin_HflK_fam"/>
</dbReference>
<organism evidence="7">
    <name type="scientific">Synechococcus sp. SB0676_bin_10</name>
    <dbReference type="NCBI Taxonomy" id="2604869"/>
    <lineage>
        <taxon>Bacteria</taxon>
        <taxon>Bacillati</taxon>
        <taxon>Cyanobacteriota</taxon>
        <taxon>Cyanophyceae</taxon>
        <taxon>Synechococcales</taxon>
        <taxon>Synechococcaceae</taxon>
        <taxon>Synechococcus</taxon>
    </lineage>
</organism>
<proteinExistence type="inferred from homology"/>
<evidence type="ECO:0000259" key="6">
    <source>
        <dbReference type="SMART" id="SM00244"/>
    </source>
</evidence>